<keyword evidence="1" id="KW-1133">Transmembrane helix</keyword>
<dbReference type="RefSeq" id="WP_193639306.1">
    <property type="nucleotide sequence ID" value="NZ_JADCSA010000021.1"/>
</dbReference>
<evidence type="ECO:0000259" key="2">
    <source>
        <dbReference type="Pfam" id="PF13240"/>
    </source>
</evidence>
<evidence type="ECO:0000313" key="4">
    <source>
        <dbReference type="Proteomes" id="UP000756387"/>
    </source>
</evidence>
<reference evidence="3 4" key="1">
    <citation type="submission" date="2020-10" db="EMBL/GenBank/DDBJ databases">
        <title>Nocardioides sp. isolated from sludge.</title>
        <authorList>
            <person name="Zhang X."/>
        </authorList>
    </citation>
    <scope>NUCLEOTIDE SEQUENCE [LARGE SCALE GENOMIC DNA]</scope>
    <source>
        <strain evidence="3 4">Y6</strain>
    </source>
</reference>
<dbReference type="Proteomes" id="UP000756387">
    <property type="component" value="Unassembled WGS sequence"/>
</dbReference>
<accession>A0ABR9RWM2</accession>
<evidence type="ECO:0000256" key="1">
    <source>
        <dbReference type="SAM" id="Phobius"/>
    </source>
</evidence>
<organism evidence="3 4">
    <name type="scientific">Nocardioides malaquae</name>
    <dbReference type="NCBI Taxonomy" id="2773426"/>
    <lineage>
        <taxon>Bacteria</taxon>
        <taxon>Bacillati</taxon>
        <taxon>Actinomycetota</taxon>
        <taxon>Actinomycetes</taxon>
        <taxon>Propionibacteriales</taxon>
        <taxon>Nocardioidaceae</taxon>
        <taxon>Nocardioides</taxon>
    </lineage>
</organism>
<feature type="domain" description="Zinc-ribbon" evidence="2">
    <location>
        <begin position="121"/>
        <end position="144"/>
    </location>
</feature>
<protein>
    <recommendedName>
        <fullName evidence="2">Zinc-ribbon domain-containing protein</fullName>
    </recommendedName>
</protein>
<dbReference type="Pfam" id="PF13240">
    <property type="entry name" value="Zn_Ribbon_1"/>
    <property type="match status" value="1"/>
</dbReference>
<keyword evidence="1" id="KW-0472">Membrane</keyword>
<evidence type="ECO:0000313" key="3">
    <source>
        <dbReference type="EMBL" id="MBE7325974.1"/>
    </source>
</evidence>
<gene>
    <name evidence="3" type="ORF">IEQ44_15095</name>
</gene>
<keyword evidence="1" id="KW-0812">Transmembrane</keyword>
<name>A0ABR9RWM2_9ACTN</name>
<feature type="transmembrane region" description="Helical" evidence="1">
    <location>
        <begin position="59"/>
        <end position="80"/>
    </location>
</feature>
<proteinExistence type="predicted"/>
<comment type="caution">
    <text evidence="3">The sequence shown here is derived from an EMBL/GenBank/DDBJ whole genome shotgun (WGS) entry which is preliminary data.</text>
</comment>
<sequence>MDDQYPGPGLPQQAQLRTFFRLAGPVIAVVGGLTSAYGFISFLTFGADADFDAMPVTEMALFMGGFIVFAIGMAMCRAGYGAIAARYASGELSPVLRDSLRHTGLTPSDRQTQAQRTDGPYCRECGTQAPDRSAKFCGSCGTGLG</sequence>
<keyword evidence="4" id="KW-1185">Reference proteome</keyword>
<dbReference type="EMBL" id="JADCSA010000021">
    <property type="protein sequence ID" value="MBE7325974.1"/>
    <property type="molecule type" value="Genomic_DNA"/>
</dbReference>
<feature type="transmembrane region" description="Helical" evidence="1">
    <location>
        <begin position="22"/>
        <end position="47"/>
    </location>
</feature>
<dbReference type="InterPro" id="IPR026870">
    <property type="entry name" value="Zinc_ribbon_dom"/>
</dbReference>